<dbReference type="EMBL" id="CAJNIZ010023280">
    <property type="protein sequence ID" value="CAE7467796.1"/>
    <property type="molecule type" value="Genomic_DNA"/>
</dbReference>
<feature type="transmembrane region" description="Helical" evidence="9">
    <location>
        <begin position="62"/>
        <end position="81"/>
    </location>
</feature>
<evidence type="ECO:0000313" key="10">
    <source>
        <dbReference type="EMBL" id="CAE7467796.1"/>
    </source>
</evidence>
<dbReference type="AlphaFoldDB" id="A0A812SBQ7"/>
<keyword evidence="11" id="KW-1185">Reference proteome</keyword>
<comment type="subcellular location">
    <subcellularLocation>
        <location evidence="1">Golgi apparatus membrane</location>
        <topology evidence="1">Multi-pass membrane protein</topology>
    </subcellularLocation>
</comment>
<keyword evidence="5" id="KW-0653">Protein transport</keyword>
<evidence type="ECO:0000313" key="11">
    <source>
        <dbReference type="Proteomes" id="UP000649617"/>
    </source>
</evidence>
<protein>
    <submittedName>
        <fullName evidence="10">SYS1 protein</fullName>
    </submittedName>
</protein>
<evidence type="ECO:0000256" key="8">
    <source>
        <dbReference type="ARBA" id="ARBA00023136"/>
    </source>
</evidence>
<dbReference type="PANTHER" id="PTHR12952:SF0">
    <property type="entry name" value="PROTEIN SYS1 HOMOLOG"/>
    <property type="match status" value="1"/>
</dbReference>
<keyword evidence="7" id="KW-0333">Golgi apparatus</keyword>
<keyword evidence="3" id="KW-0813">Transport</keyword>
<evidence type="ECO:0000256" key="5">
    <source>
        <dbReference type="ARBA" id="ARBA00022927"/>
    </source>
</evidence>
<dbReference type="GO" id="GO:0005802">
    <property type="term" value="C:trans-Golgi network"/>
    <property type="evidence" value="ECO:0007669"/>
    <property type="project" value="TreeGrafter"/>
</dbReference>
<evidence type="ECO:0000256" key="7">
    <source>
        <dbReference type="ARBA" id="ARBA00023034"/>
    </source>
</evidence>
<name>A0A812SBQ7_SYMPI</name>
<gene>
    <name evidence="10" type="primary">SYS1</name>
    <name evidence="10" type="ORF">SPIL2461_LOCUS11793</name>
</gene>
<proteinExistence type="inferred from homology"/>
<dbReference type="Pfam" id="PF09801">
    <property type="entry name" value="SYS1"/>
    <property type="match status" value="1"/>
</dbReference>
<dbReference type="GO" id="GO:0006895">
    <property type="term" value="P:Golgi to endosome transport"/>
    <property type="evidence" value="ECO:0007669"/>
    <property type="project" value="TreeGrafter"/>
</dbReference>
<dbReference type="PANTHER" id="PTHR12952">
    <property type="entry name" value="SYS1"/>
    <property type="match status" value="1"/>
</dbReference>
<keyword evidence="6 9" id="KW-1133">Transmembrane helix</keyword>
<evidence type="ECO:0000256" key="6">
    <source>
        <dbReference type="ARBA" id="ARBA00022989"/>
    </source>
</evidence>
<dbReference type="GO" id="GO:0005829">
    <property type="term" value="C:cytosol"/>
    <property type="evidence" value="ECO:0007669"/>
    <property type="project" value="GOC"/>
</dbReference>
<dbReference type="GO" id="GO:0043001">
    <property type="term" value="P:Golgi to plasma membrane protein transport"/>
    <property type="evidence" value="ECO:0007669"/>
    <property type="project" value="TreeGrafter"/>
</dbReference>
<feature type="transmembrane region" description="Helical" evidence="9">
    <location>
        <begin position="120"/>
        <end position="139"/>
    </location>
</feature>
<sequence length="163" mass="18666">MTEGRFFGADQFNPRLITTQIVVMQSSFWFCLGAAVALADWLCSEEQSAAQLFQPEAYTWSTKRGLILALALWFTSVVMAVELRFVVQRAKKCLDFVTTYHLFHLLATFLAEGFPANMEWWIIQLPALLVAVLLGEYLCMQAETRDIQLYKKPKVSRPSFDEI</sequence>
<evidence type="ECO:0000256" key="4">
    <source>
        <dbReference type="ARBA" id="ARBA00022692"/>
    </source>
</evidence>
<evidence type="ECO:0000256" key="3">
    <source>
        <dbReference type="ARBA" id="ARBA00022448"/>
    </source>
</evidence>
<reference evidence="10" key="1">
    <citation type="submission" date="2021-02" db="EMBL/GenBank/DDBJ databases">
        <authorList>
            <person name="Dougan E. K."/>
            <person name="Rhodes N."/>
            <person name="Thang M."/>
            <person name="Chan C."/>
        </authorList>
    </citation>
    <scope>NUCLEOTIDE SEQUENCE</scope>
</reference>
<evidence type="ECO:0000256" key="2">
    <source>
        <dbReference type="ARBA" id="ARBA00008160"/>
    </source>
</evidence>
<feature type="transmembrane region" description="Helical" evidence="9">
    <location>
        <begin position="21"/>
        <end position="42"/>
    </location>
</feature>
<dbReference type="GO" id="GO:0000139">
    <property type="term" value="C:Golgi membrane"/>
    <property type="evidence" value="ECO:0007669"/>
    <property type="project" value="UniProtKB-SubCell"/>
</dbReference>
<keyword evidence="8 9" id="KW-0472">Membrane</keyword>
<organism evidence="10 11">
    <name type="scientific">Symbiodinium pilosum</name>
    <name type="common">Dinoflagellate</name>
    <dbReference type="NCBI Taxonomy" id="2952"/>
    <lineage>
        <taxon>Eukaryota</taxon>
        <taxon>Sar</taxon>
        <taxon>Alveolata</taxon>
        <taxon>Dinophyceae</taxon>
        <taxon>Suessiales</taxon>
        <taxon>Symbiodiniaceae</taxon>
        <taxon>Symbiodinium</taxon>
    </lineage>
</organism>
<dbReference type="Proteomes" id="UP000649617">
    <property type="component" value="Unassembled WGS sequence"/>
</dbReference>
<feature type="transmembrane region" description="Helical" evidence="9">
    <location>
        <begin position="93"/>
        <end position="114"/>
    </location>
</feature>
<evidence type="ECO:0000256" key="9">
    <source>
        <dbReference type="SAM" id="Phobius"/>
    </source>
</evidence>
<comment type="similarity">
    <text evidence="2">Belongs to the SYS1 family.</text>
</comment>
<accession>A0A812SBQ7</accession>
<dbReference type="InterPro" id="IPR019185">
    <property type="entry name" value="Integral_membrane_SYS1-rel"/>
</dbReference>
<evidence type="ECO:0000256" key="1">
    <source>
        <dbReference type="ARBA" id="ARBA00004653"/>
    </source>
</evidence>
<comment type="caution">
    <text evidence="10">The sequence shown here is derived from an EMBL/GenBank/DDBJ whole genome shotgun (WGS) entry which is preliminary data.</text>
</comment>
<keyword evidence="4 9" id="KW-0812">Transmembrane</keyword>
<dbReference type="OrthoDB" id="542931at2759"/>
<dbReference type="GO" id="GO:0034067">
    <property type="term" value="P:protein localization to Golgi apparatus"/>
    <property type="evidence" value="ECO:0007669"/>
    <property type="project" value="TreeGrafter"/>
</dbReference>